<reference evidence="1" key="2">
    <citation type="journal article" date="2021" name="PeerJ">
        <title>Extensive microbial diversity within the chicken gut microbiome revealed by metagenomics and culture.</title>
        <authorList>
            <person name="Gilroy R."/>
            <person name="Ravi A."/>
            <person name="Getino M."/>
            <person name="Pursley I."/>
            <person name="Horton D.L."/>
            <person name="Alikhan N.F."/>
            <person name="Baker D."/>
            <person name="Gharbi K."/>
            <person name="Hall N."/>
            <person name="Watson M."/>
            <person name="Adriaenssens E.M."/>
            <person name="Foster-Nyarko E."/>
            <person name="Jarju S."/>
            <person name="Secka A."/>
            <person name="Antonio M."/>
            <person name="Oren A."/>
            <person name="Chaudhuri R.R."/>
            <person name="La Ragione R."/>
            <person name="Hildebrand F."/>
            <person name="Pallen M.J."/>
        </authorList>
    </citation>
    <scope>NUCLEOTIDE SEQUENCE</scope>
    <source>
        <strain evidence="1">B1-16210</strain>
    </source>
</reference>
<proteinExistence type="predicted"/>
<organism evidence="1 2">
    <name type="scientific">Candidatus Enterousia excrementavium</name>
    <dbReference type="NCBI Taxonomy" id="2840789"/>
    <lineage>
        <taxon>Bacteria</taxon>
        <taxon>Pseudomonadati</taxon>
        <taxon>Pseudomonadota</taxon>
        <taxon>Alphaproteobacteria</taxon>
        <taxon>Candidatus Enterousia</taxon>
    </lineage>
</organism>
<accession>A0A940DEF9</accession>
<evidence type="ECO:0000313" key="1">
    <source>
        <dbReference type="EMBL" id="MBO8406978.1"/>
    </source>
</evidence>
<protein>
    <submittedName>
        <fullName evidence="1">Uncharacterized protein</fullName>
    </submittedName>
</protein>
<dbReference type="Proteomes" id="UP000721442">
    <property type="component" value="Unassembled WGS sequence"/>
</dbReference>
<dbReference type="EMBL" id="JADINE010000011">
    <property type="protein sequence ID" value="MBO8406978.1"/>
    <property type="molecule type" value="Genomic_DNA"/>
</dbReference>
<comment type="caution">
    <text evidence="1">The sequence shown here is derived from an EMBL/GenBank/DDBJ whole genome shotgun (WGS) entry which is preliminary data.</text>
</comment>
<sequence length="166" mass="19284">MIFKKNQTAVAKTQSAPTRPSKKLKNTYIIKQTVFMNPTLFERCETTPLGVIEQNGEKLPHDNGWGQCKQFINPGPITMYAHYQYYMNLMTDTEKRLASTIVEYLDKETRTPVAYMYPNGDLITNKYDNLPDLMSRLNHATRRDMVQQSKKRIAMWSALASRIKQK</sequence>
<evidence type="ECO:0000313" key="2">
    <source>
        <dbReference type="Proteomes" id="UP000721442"/>
    </source>
</evidence>
<reference evidence="1" key="1">
    <citation type="submission" date="2020-10" db="EMBL/GenBank/DDBJ databases">
        <authorList>
            <person name="Gilroy R."/>
        </authorList>
    </citation>
    <scope>NUCLEOTIDE SEQUENCE</scope>
    <source>
        <strain evidence="1">B1-16210</strain>
    </source>
</reference>
<name>A0A940DEF9_9PROT</name>
<dbReference type="AlphaFoldDB" id="A0A940DEF9"/>
<gene>
    <name evidence="1" type="ORF">IAC77_00775</name>
</gene>